<proteinExistence type="predicted"/>
<organism evidence="1 2">
    <name type="scientific">Armillaria borealis</name>
    <dbReference type="NCBI Taxonomy" id="47425"/>
    <lineage>
        <taxon>Eukaryota</taxon>
        <taxon>Fungi</taxon>
        <taxon>Dikarya</taxon>
        <taxon>Basidiomycota</taxon>
        <taxon>Agaricomycotina</taxon>
        <taxon>Agaricomycetes</taxon>
        <taxon>Agaricomycetidae</taxon>
        <taxon>Agaricales</taxon>
        <taxon>Marasmiineae</taxon>
        <taxon>Physalacriaceae</taxon>
        <taxon>Armillaria</taxon>
    </lineage>
</organism>
<evidence type="ECO:0000313" key="2">
    <source>
        <dbReference type="Proteomes" id="UP001175226"/>
    </source>
</evidence>
<dbReference type="Proteomes" id="UP001175226">
    <property type="component" value="Unassembled WGS sequence"/>
</dbReference>
<keyword evidence="2" id="KW-1185">Reference proteome</keyword>
<name>A0AA39IWN8_9AGAR</name>
<gene>
    <name evidence="1" type="ORF">EV421DRAFT_1854889</name>
</gene>
<comment type="caution">
    <text evidence="1">The sequence shown here is derived from an EMBL/GenBank/DDBJ whole genome shotgun (WGS) entry which is preliminary data.</text>
</comment>
<dbReference type="EMBL" id="JAUEPT010000123">
    <property type="protein sequence ID" value="KAK0431081.1"/>
    <property type="molecule type" value="Genomic_DNA"/>
</dbReference>
<dbReference type="AlphaFoldDB" id="A0AA39IWN8"/>
<sequence length="73" mass="7913">MGSSVTGSRLYAGVVTLTLLYLGSRITDSTVERCCLVAIDVYTALPYAGSYTRTHVKDRSFRMTVESAATSNK</sequence>
<accession>A0AA39IWN8</accession>
<protein>
    <submittedName>
        <fullName evidence="1">Uncharacterized protein</fullName>
    </submittedName>
</protein>
<evidence type="ECO:0000313" key="1">
    <source>
        <dbReference type="EMBL" id="KAK0431081.1"/>
    </source>
</evidence>
<reference evidence="1" key="1">
    <citation type="submission" date="2023-06" db="EMBL/GenBank/DDBJ databases">
        <authorList>
            <consortium name="Lawrence Berkeley National Laboratory"/>
            <person name="Ahrendt S."/>
            <person name="Sahu N."/>
            <person name="Indic B."/>
            <person name="Wong-Bajracharya J."/>
            <person name="Merenyi Z."/>
            <person name="Ke H.-M."/>
            <person name="Monk M."/>
            <person name="Kocsube S."/>
            <person name="Drula E."/>
            <person name="Lipzen A."/>
            <person name="Balint B."/>
            <person name="Henrissat B."/>
            <person name="Andreopoulos B."/>
            <person name="Martin F.M."/>
            <person name="Harder C.B."/>
            <person name="Rigling D."/>
            <person name="Ford K.L."/>
            <person name="Foster G.D."/>
            <person name="Pangilinan J."/>
            <person name="Papanicolaou A."/>
            <person name="Barry K."/>
            <person name="LaButti K."/>
            <person name="Viragh M."/>
            <person name="Koriabine M."/>
            <person name="Yan M."/>
            <person name="Riley R."/>
            <person name="Champramary S."/>
            <person name="Plett K.L."/>
            <person name="Tsai I.J."/>
            <person name="Slot J."/>
            <person name="Sipos G."/>
            <person name="Plett J."/>
            <person name="Nagy L.G."/>
            <person name="Grigoriev I.V."/>
        </authorList>
    </citation>
    <scope>NUCLEOTIDE SEQUENCE</scope>
    <source>
        <strain evidence="1">FPL87.14</strain>
    </source>
</reference>